<dbReference type="PROSITE" id="PS50249">
    <property type="entry name" value="MPN"/>
    <property type="match status" value="1"/>
</dbReference>
<evidence type="ECO:0000256" key="4">
    <source>
        <dbReference type="ARBA" id="ARBA00022833"/>
    </source>
</evidence>
<dbReference type="eggNOG" id="COG1310">
    <property type="taxonomic scope" value="Bacteria"/>
</dbReference>
<dbReference type="PANTHER" id="PTHR34858">
    <property type="entry name" value="CYSO-CYSTEINE PEPTIDASE"/>
    <property type="match status" value="1"/>
</dbReference>
<dbReference type="InterPro" id="IPR037518">
    <property type="entry name" value="MPN"/>
</dbReference>
<dbReference type="CDD" id="cd08070">
    <property type="entry name" value="MPN_like"/>
    <property type="match status" value="1"/>
</dbReference>
<dbReference type="OrthoDB" id="9802958at2"/>
<accession>A0LE01</accession>
<keyword evidence="5" id="KW-0482">Metalloprotease</keyword>
<dbReference type="PANTHER" id="PTHR34858:SF1">
    <property type="entry name" value="CYSO-CYSTEINE PEPTIDASE"/>
    <property type="match status" value="1"/>
</dbReference>
<evidence type="ECO:0000256" key="2">
    <source>
        <dbReference type="ARBA" id="ARBA00022723"/>
    </source>
</evidence>
<dbReference type="InterPro" id="IPR051929">
    <property type="entry name" value="VirAsm_ModProt"/>
</dbReference>
<dbReference type="RefSeq" id="WP_011715247.1">
    <property type="nucleotide sequence ID" value="NC_008576.1"/>
</dbReference>
<dbReference type="Pfam" id="PF14464">
    <property type="entry name" value="Prok-JAB"/>
    <property type="match status" value="1"/>
</dbReference>
<reference evidence="7 8" key="2">
    <citation type="journal article" date="2012" name="Int. J. Syst. Evol. Microbiol.">
        <title>Magnetococcus marinus gen. nov., sp. nov., a marine, magnetotactic bacterium that represents a novel lineage (Magnetococcaceae fam. nov.; Magnetococcales ord. nov.) at the base of the Alphaproteobacteria.</title>
        <authorList>
            <person name="Bazylinski D.A."/>
            <person name="Williams T.J."/>
            <person name="Lefevre C.T."/>
            <person name="Berg R.J."/>
            <person name="Zhang C.L."/>
            <person name="Bowser S.S."/>
            <person name="Dean A.J."/>
            <person name="Beveridge T.J."/>
        </authorList>
    </citation>
    <scope>NUCLEOTIDE SEQUENCE [LARGE SCALE GENOMIC DNA]</scope>
    <source>
        <strain evidence="8">ATCC BAA-1437 / JCM 17883 / MC-1</strain>
    </source>
</reference>
<dbReference type="InterPro" id="IPR028090">
    <property type="entry name" value="JAB_dom_prok"/>
</dbReference>
<dbReference type="HOGENOM" id="CLU_116765_2_0_5"/>
<keyword evidence="3" id="KW-0378">Hydrolase</keyword>
<dbReference type="Gene3D" id="3.40.140.10">
    <property type="entry name" value="Cytidine Deaminase, domain 2"/>
    <property type="match status" value="1"/>
</dbReference>
<gene>
    <name evidence="7" type="ordered locus">Mmc1_3709</name>
</gene>
<dbReference type="STRING" id="156889.Mmc1_3709"/>
<dbReference type="EMBL" id="CP000471">
    <property type="protein sequence ID" value="ABK46194.1"/>
    <property type="molecule type" value="Genomic_DNA"/>
</dbReference>
<keyword evidence="8" id="KW-1185">Reference proteome</keyword>
<evidence type="ECO:0000259" key="6">
    <source>
        <dbReference type="PROSITE" id="PS50249"/>
    </source>
</evidence>
<evidence type="ECO:0000313" key="7">
    <source>
        <dbReference type="EMBL" id="ABK46194.1"/>
    </source>
</evidence>
<name>A0LE01_MAGMM</name>
<evidence type="ECO:0000313" key="8">
    <source>
        <dbReference type="Proteomes" id="UP000002586"/>
    </source>
</evidence>
<evidence type="ECO:0000256" key="5">
    <source>
        <dbReference type="ARBA" id="ARBA00023049"/>
    </source>
</evidence>
<protein>
    <submittedName>
        <fullName evidence="7">Mov34/MPN/PAD-1 family protein</fullName>
    </submittedName>
</protein>
<dbReference type="GO" id="GO:0006508">
    <property type="term" value="P:proteolysis"/>
    <property type="evidence" value="ECO:0007669"/>
    <property type="project" value="UniProtKB-KW"/>
</dbReference>
<sequence>MWEIPRPIVNQILSHALRCHPQECVGILSGQGRLIRHCHPMTNALADTRRFLADPNEQIQLFKALRTQDEQVVALYHSHPTAPAEPSMLDLQQAHYPDALYLIVSLATDGRLDMHGYTIHEGQATLQELTIYD</sequence>
<reference evidence="8" key="1">
    <citation type="journal article" date="2009" name="Appl. Environ. Microbiol.">
        <title>Complete genome sequence of the chemolithoautotrophic marine magnetotactic coccus strain MC-1.</title>
        <authorList>
            <person name="Schubbe S."/>
            <person name="Williams T.J."/>
            <person name="Xie G."/>
            <person name="Kiss H.E."/>
            <person name="Brettin T.S."/>
            <person name="Martinez D."/>
            <person name="Ross C.A."/>
            <person name="Schuler D."/>
            <person name="Cox B.L."/>
            <person name="Nealson K.H."/>
            <person name="Bazylinski D.A."/>
        </authorList>
    </citation>
    <scope>NUCLEOTIDE SEQUENCE [LARGE SCALE GENOMIC DNA]</scope>
    <source>
        <strain evidence="8">ATCC BAA-1437 / JCM 17883 / MC-1</strain>
    </source>
</reference>
<proteinExistence type="predicted"/>
<dbReference type="GO" id="GO:0008235">
    <property type="term" value="F:metalloexopeptidase activity"/>
    <property type="evidence" value="ECO:0007669"/>
    <property type="project" value="TreeGrafter"/>
</dbReference>
<dbReference type="GO" id="GO:0008270">
    <property type="term" value="F:zinc ion binding"/>
    <property type="evidence" value="ECO:0007669"/>
    <property type="project" value="TreeGrafter"/>
</dbReference>
<evidence type="ECO:0000256" key="1">
    <source>
        <dbReference type="ARBA" id="ARBA00022670"/>
    </source>
</evidence>
<dbReference type="KEGG" id="mgm:Mmc1_3709"/>
<dbReference type="AlphaFoldDB" id="A0LE01"/>
<dbReference type="SUPFAM" id="SSF102712">
    <property type="entry name" value="JAB1/MPN domain"/>
    <property type="match status" value="1"/>
</dbReference>
<keyword evidence="1" id="KW-0645">Protease</keyword>
<organism evidence="7 8">
    <name type="scientific">Magnetococcus marinus (strain ATCC BAA-1437 / JCM 17883 / MC-1)</name>
    <dbReference type="NCBI Taxonomy" id="156889"/>
    <lineage>
        <taxon>Bacteria</taxon>
        <taxon>Pseudomonadati</taxon>
        <taxon>Pseudomonadota</taxon>
        <taxon>Magnetococcia</taxon>
        <taxon>Magnetococcales</taxon>
        <taxon>Magnetococcaceae</taxon>
        <taxon>Magnetococcus</taxon>
    </lineage>
</organism>
<feature type="domain" description="MPN" evidence="6">
    <location>
        <begin position="2"/>
        <end position="123"/>
    </location>
</feature>
<dbReference type="Proteomes" id="UP000002586">
    <property type="component" value="Chromosome"/>
</dbReference>
<dbReference type="SMART" id="SM00232">
    <property type="entry name" value="JAB_MPN"/>
    <property type="match status" value="1"/>
</dbReference>
<keyword evidence="2" id="KW-0479">Metal-binding</keyword>
<keyword evidence="4" id="KW-0862">Zinc</keyword>
<dbReference type="InterPro" id="IPR000555">
    <property type="entry name" value="JAMM/MPN+_dom"/>
</dbReference>
<evidence type="ECO:0000256" key="3">
    <source>
        <dbReference type="ARBA" id="ARBA00022801"/>
    </source>
</evidence>